<keyword evidence="1" id="KW-0472">Membrane</keyword>
<gene>
    <name evidence="2" type="ordered locus">Amet_0100</name>
</gene>
<feature type="transmembrane region" description="Helical" evidence="1">
    <location>
        <begin position="699"/>
        <end position="719"/>
    </location>
</feature>
<evidence type="ECO:0000313" key="2">
    <source>
        <dbReference type="EMBL" id="ABR46343.1"/>
    </source>
</evidence>
<keyword evidence="1" id="KW-0812">Transmembrane</keyword>
<evidence type="ECO:0000256" key="1">
    <source>
        <dbReference type="SAM" id="Phobius"/>
    </source>
</evidence>
<reference evidence="3" key="1">
    <citation type="journal article" date="2016" name="Genome Announc.">
        <title>Complete genome sequence of Alkaliphilus metalliredigens strain QYMF, an alkaliphilic and metal-reducing bacterium isolated from borax-contaminated leachate ponds.</title>
        <authorList>
            <person name="Hwang C."/>
            <person name="Copeland A."/>
            <person name="Lucas S."/>
            <person name="Lapidus A."/>
            <person name="Barry K."/>
            <person name="Detter J.C."/>
            <person name="Glavina Del Rio T."/>
            <person name="Hammon N."/>
            <person name="Israni S."/>
            <person name="Dalin E."/>
            <person name="Tice H."/>
            <person name="Pitluck S."/>
            <person name="Chertkov O."/>
            <person name="Brettin T."/>
            <person name="Bruce D."/>
            <person name="Han C."/>
            <person name="Schmutz J."/>
            <person name="Larimer F."/>
            <person name="Land M.L."/>
            <person name="Hauser L."/>
            <person name="Kyrpides N."/>
            <person name="Mikhailova N."/>
            <person name="Ye Q."/>
            <person name="Zhou J."/>
            <person name="Richardson P."/>
            <person name="Fields M.W."/>
        </authorList>
    </citation>
    <scope>NUCLEOTIDE SEQUENCE [LARGE SCALE GENOMIC DNA]</scope>
    <source>
        <strain evidence="3">QYMF</strain>
    </source>
</reference>
<evidence type="ECO:0008006" key="4">
    <source>
        <dbReference type="Google" id="ProtNLM"/>
    </source>
</evidence>
<dbReference type="HOGENOM" id="CLU_362369_0_0_9"/>
<dbReference type="Proteomes" id="UP000001572">
    <property type="component" value="Chromosome"/>
</dbReference>
<dbReference type="eggNOG" id="COG4652">
    <property type="taxonomic scope" value="Bacteria"/>
</dbReference>
<dbReference type="EMBL" id="CP000724">
    <property type="protein sequence ID" value="ABR46343.1"/>
    <property type="molecule type" value="Genomic_DNA"/>
</dbReference>
<dbReference type="OrthoDB" id="2076832at2"/>
<accession>A6TJH5</accession>
<keyword evidence="3" id="KW-1185">Reference proteome</keyword>
<proteinExistence type="predicted"/>
<protein>
    <recommendedName>
        <fullName evidence="4">Bacteriocin-associated integral membrane protein</fullName>
    </recommendedName>
</protein>
<dbReference type="RefSeq" id="WP_011971252.1">
    <property type="nucleotide sequence ID" value="NC_009633.1"/>
</dbReference>
<organism evidence="2 3">
    <name type="scientific">Alkaliphilus metalliredigens (strain QYMF)</name>
    <dbReference type="NCBI Taxonomy" id="293826"/>
    <lineage>
        <taxon>Bacteria</taxon>
        <taxon>Bacillati</taxon>
        <taxon>Bacillota</taxon>
        <taxon>Clostridia</taxon>
        <taxon>Peptostreptococcales</taxon>
        <taxon>Natronincolaceae</taxon>
        <taxon>Alkaliphilus</taxon>
    </lineage>
</organism>
<dbReference type="AlphaFoldDB" id="A6TJH5"/>
<feature type="transmembrane region" description="Helical" evidence="1">
    <location>
        <begin position="258"/>
        <end position="279"/>
    </location>
</feature>
<dbReference type="STRING" id="293826.Amet_0100"/>
<feature type="transmembrane region" description="Helical" evidence="1">
    <location>
        <begin position="731"/>
        <end position="754"/>
    </location>
</feature>
<feature type="transmembrane region" description="Helical" evidence="1">
    <location>
        <begin position="291"/>
        <end position="315"/>
    </location>
</feature>
<feature type="transmembrane region" description="Helical" evidence="1">
    <location>
        <begin position="335"/>
        <end position="358"/>
    </location>
</feature>
<feature type="transmembrane region" description="Helical" evidence="1">
    <location>
        <begin position="647"/>
        <end position="668"/>
    </location>
</feature>
<keyword evidence="1" id="KW-1133">Transmembrane helix</keyword>
<dbReference type="KEGG" id="amt:Amet_0100"/>
<name>A6TJH5_ALKMQ</name>
<evidence type="ECO:0000313" key="3">
    <source>
        <dbReference type="Proteomes" id="UP000001572"/>
    </source>
</evidence>
<sequence length="770" mass="90577">MKRTYKTLLFVFFLLFTIVFTKYYGIYEHSRIFTGRYDFSINLRIVEDISKEDVLSILEEYGERYDMDMERTIAFPGDGKYRRSLTAYVFINDFDWFNRTLRIEDGKKLTSNLEEGEFLSNIETTDENQVGKFSIFDDNSQEIYIRPLADMKNRVVESNYKVHLNNDKYTLEEIINTINQEQESLYVEKGSSIPIYVDINEYDIYFMYYIGITLLFILILGIISFIYDIIGRNKNFGIKKLYGHSNFKIIFKIFKEDIFKVIIFSNISSILVITILLYFKNGFIGFGKYFSTYFLALCAIDLILMITLTTMTVFFKGRNNIQLMLKGKRRNIIFLNANMKIIMSTIVILMLIVNLVIFNSYNIKNNNLNNWDKAKNLGFIGVNFSYTIDISDNIQFYPYSVKLGNLWNDINDNGGIMAEYQQLFRSDIIEKEKMLSNLAYGMLINENYLKENIIFDENGNRITQIDDDKDTLTVLVPSQFKEKEELLKKGLRYFHLGNYDLGYKERLELETGTRKESRDLPEFIEYIEKEYSFLNQKIIYTKDNQKMFTYDTGEMELYRHDFKEYYNEVDNTITDSILVVVSNDNLKETRKYAAIMSGTMKFRFEDYKYPEDGIVPLLEKNGLLDALAEVTTVYDYAVDEINNTRTMLILSVGISIICIVIMLGLIFYESSNYLYRNKKKIGVFKLYGLGFLKRYKSHFIMISIINLITIILSIIIGPIFLERFIDSSVKIYYLIIVLGILFYLLELIITYLFLNKRENKSILIVLKGEL</sequence>
<feature type="transmembrane region" description="Helical" evidence="1">
    <location>
        <begin position="206"/>
        <end position="230"/>
    </location>
</feature>